<dbReference type="EMBL" id="CAIIXF020000004">
    <property type="protein sequence ID" value="CAH1781318.1"/>
    <property type="molecule type" value="Genomic_DNA"/>
</dbReference>
<dbReference type="InterPro" id="IPR039398">
    <property type="entry name" value="Deltex_fam"/>
</dbReference>
<evidence type="ECO:0000259" key="6">
    <source>
        <dbReference type="Pfam" id="PF18102"/>
    </source>
</evidence>
<dbReference type="Gene3D" id="3.30.390.130">
    <property type="match status" value="1"/>
</dbReference>
<keyword evidence="5" id="KW-0963">Cytoplasm</keyword>
<dbReference type="InterPro" id="IPR039396">
    <property type="entry name" value="Deltex_C"/>
</dbReference>
<dbReference type="Pfam" id="PF18102">
    <property type="entry name" value="DTC"/>
    <property type="match status" value="1"/>
</dbReference>
<comment type="catalytic activity">
    <reaction evidence="1 5">
        <text>S-ubiquitinyl-[E2 ubiquitin-conjugating enzyme]-L-cysteine + [acceptor protein]-L-lysine = [E2 ubiquitin-conjugating enzyme]-L-cysteine + N(6)-ubiquitinyl-[acceptor protein]-L-lysine.</text>
        <dbReference type="EC" id="2.3.2.27"/>
    </reaction>
</comment>
<keyword evidence="8" id="KW-1185">Reference proteome</keyword>
<dbReference type="AlphaFoldDB" id="A0A8S4NIF9"/>
<keyword evidence="5" id="KW-0862">Zinc</keyword>
<accession>A0A8S4NIF9</accession>
<gene>
    <name evidence="7" type="ORF">OFUS_LOCUS7909</name>
</gene>
<dbReference type="GO" id="GO:0007219">
    <property type="term" value="P:Notch signaling pathway"/>
    <property type="evidence" value="ECO:0007669"/>
    <property type="project" value="InterPro"/>
</dbReference>
<dbReference type="Proteomes" id="UP000749559">
    <property type="component" value="Unassembled WGS sequence"/>
</dbReference>
<evidence type="ECO:0000313" key="8">
    <source>
        <dbReference type="Proteomes" id="UP000749559"/>
    </source>
</evidence>
<protein>
    <recommendedName>
        <fullName evidence="5">E3 ubiquitin-protein ligase</fullName>
        <ecNumber evidence="5">2.3.2.27</ecNumber>
    </recommendedName>
</protein>
<keyword evidence="5" id="KW-0863">Zinc-finger</keyword>
<evidence type="ECO:0000256" key="1">
    <source>
        <dbReference type="ARBA" id="ARBA00000900"/>
    </source>
</evidence>
<reference evidence="7" key="1">
    <citation type="submission" date="2022-03" db="EMBL/GenBank/DDBJ databases">
        <authorList>
            <person name="Martin C."/>
        </authorList>
    </citation>
    <scope>NUCLEOTIDE SEQUENCE</scope>
</reference>
<evidence type="ECO:0000313" key="7">
    <source>
        <dbReference type="EMBL" id="CAH1781318.1"/>
    </source>
</evidence>
<keyword evidence="4 5" id="KW-0479">Metal-binding</keyword>
<dbReference type="PANTHER" id="PTHR12622">
    <property type="entry name" value="DELTEX-RELATED"/>
    <property type="match status" value="1"/>
</dbReference>
<evidence type="ECO:0000256" key="3">
    <source>
        <dbReference type="ARBA" id="ARBA00022679"/>
    </source>
</evidence>
<evidence type="ECO:0000256" key="4">
    <source>
        <dbReference type="ARBA" id="ARBA00022723"/>
    </source>
</evidence>
<dbReference type="GO" id="GO:0005737">
    <property type="term" value="C:cytoplasm"/>
    <property type="evidence" value="ECO:0007669"/>
    <property type="project" value="UniProtKB-SubCell"/>
</dbReference>
<dbReference type="EC" id="2.3.2.27" evidence="5"/>
<keyword evidence="3 5" id="KW-0808">Transferase</keyword>
<dbReference type="GO" id="GO:0061630">
    <property type="term" value="F:ubiquitin protein ligase activity"/>
    <property type="evidence" value="ECO:0007669"/>
    <property type="project" value="UniProtKB-UniRule"/>
</dbReference>
<organism evidence="7 8">
    <name type="scientific">Owenia fusiformis</name>
    <name type="common">Polychaete worm</name>
    <dbReference type="NCBI Taxonomy" id="6347"/>
    <lineage>
        <taxon>Eukaryota</taxon>
        <taxon>Metazoa</taxon>
        <taxon>Spiralia</taxon>
        <taxon>Lophotrochozoa</taxon>
        <taxon>Annelida</taxon>
        <taxon>Polychaeta</taxon>
        <taxon>Sedentaria</taxon>
        <taxon>Canalipalpata</taxon>
        <taxon>Sabellida</taxon>
        <taxon>Oweniida</taxon>
        <taxon>Oweniidae</taxon>
        <taxon>Owenia</taxon>
    </lineage>
</organism>
<dbReference type="OrthoDB" id="6275406at2759"/>
<comment type="similarity">
    <text evidence="5">Belongs to the Deltex family.</text>
</comment>
<feature type="non-terminal residue" evidence="7">
    <location>
        <position position="1"/>
    </location>
</feature>
<proteinExistence type="inferred from homology"/>
<comment type="caution">
    <text evidence="7">The sequence shown here is derived from an EMBL/GenBank/DDBJ whole genome shotgun (WGS) entry which is preliminary data.</text>
</comment>
<comment type="pathway">
    <text evidence="2 5">Protein modification; protein ubiquitination.</text>
</comment>
<dbReference type="GO" id="GO:0008270">
    <property type="term" value="F:zinc ion binding"/>
    <property type="evidence" value="ECO:0007669"/>
    <property type="project" value="UniProtKB-KW"/>
</dbReference>
<evidence type="ECO:0000256" key="2">
    <source>
        <dbReference type="ARBA" id="ARBA00004906"/>
    </source>
</evidence>
<name>A0A8S4NIF9_OWEFU</name>
<feature type="domain" description="Deltex C-terminal" evidence="6">
    <location>
        <begin position="1"/>
        <end position="97"/>
    </location>
</feature>
<sequence length="97" mass="10938">MSSRKTYTSLPGYDGCGHIEISYSIPNGIQEFIHPSPGKNYRGCHWTAYLPDNKEGNEIAALLKKAFDARLIFTIGQSRTRGTDDVVTWNDIHHKTK</sequence>
<dbReference type="GO" id="GO:0016567">
    <property type="term" value="P:protein ubiquitination"/>
    <property type="evidence" value="ECO:0007669"/>
    <property type="project" value="UniProtKB-UniRule"/>
</dbReference>
<evidence type="ECO:0000256" key="5">
    <source>
        <dbReference type="RuleBase" id="RU367105"/>
    </source>
</evidence>
<comment type="subcellular location">
    <subcellularLocation>
        <location evidence="5">Cytoplasm</location>
    </subcellularLocation>
</comment>
<dbReference type="InterPro" id="IPR039399">
    <property type="entry name" value="Deltex_C_sf"/>
</dbReference>